<accession>A0A2P7QK50</accession>
<dbReference type="InterPro" id="IPR001509">
    <property type="entry name" value="Epimerase_deHydtase"/>
</dbReference>
<dbReference type="Gene3D" id="3.40.50.720">
    <property type="entry name" value="NAD(P)-binding Rossmann-like Domain"/>
    <property type="match status" value="1"/>
</dbReference>
<organism evidence="4 5">
    <name type="scientific">Allosphingosinicella deserti</name>
    <dbReference type="NCBI Taxonomy" id="2116704"/>
    <lineage>
        <taxon>Bacteria</taxon>
        <taxon>Pseudomonadati</taxon>
        <taxon>Pseudomonadota</taxon>
        <taxon>Alphaproteobacteria</taxon>
        <taxon>Sphingomonadales</taxon>
        <taxon>Sphingomonadaceae</taxon>
        <taxon>Allosphingosinicella</taxon>
    </lineage>
</organism>
<evidence type="ECO:0000256" key="1">
    <source>
        <dbReference type="ARBA" id="ARBA00004370"/>
    </source>
</evidence>
<proteinExistence type="predicted"/>
<dbReference type="SUPFAM" id="SSF51735">
    <property type="entry name" value="NAD(P)-binding Rossmann-fold domains"/>
    <property type="match status" value="1"/>
</dbReference>
<comment type="caution">
    <text evidence="4">The sequence shown here is derived from an EMBL/GenBank/DDBJ whole genome shotgun (WGS) entry which is preliminary data.</text>
</comment>
<dbReference type="RefSeq" id="WP_106514455.1">
    <property type="nucleotide sequence ID" value="NZ_PXYI01000006.1"/>
</dbReference>
<dbReference type="Pfam" id="PF01370">
    <property type="entry name" value="Epimerase"/>
    <property type="match status" value="1"/>
</dbReference>
<keyword evidence="2" id="KW-0472">Membrane</keyword>
<reference evidence="4 5" key="1">
    <citation type="submission" date="2018-03" db="EMBL/GenBank/DDBJ databases">
        <title>The draft genome of Sphingosinicella sp. GL-C-18.</title>
        <authorList>
            <person name="Liu L."/>
            <person name="Li L."/>
            <person name="Liang L."/>
            <person name="Zhang X."/>
            <person name="Wang T."/>
        </authorList>
    </citation>
    <scope>NUCLEOTIDE SEQUENCE [LARGE SCALE GENOMIC DNA]</scope>
    <source>
        <strain evidence="4 5">GL-C-18</strain>
    </source>
</reference>
<dbReference type="InterPro" id="IPR036291">
    <property type="entry name" value="NAD(P)-bd_dom_sf"/>
</dbReference>
<keyword evidence="5" id="KW-1185">Reference proteome</keyword>
<evidence type="ECO:0000256" key="2">
    <source>
        <dbReference type="ARBA" id="ARBA00023136"/>
    </source>
</evidence>
<dbReference type="EMBL" id="PXYI01000006">
    <property type="protein sequence ID" value="PSJ38385.1"/>
    <property type="molecule type" value="Genomic_DNA"/>
</dbReference>
<name>A0A2P7QK50_9SPHN</name>
<dbReference type="GO" id="GO:0016020">
    <property type="term" value="C:membrane"/>
    <property type="evidence" value="ECO:0007669"/>
    <property type="project" value="UniProtKB-SubCell"/>
</dbReference>
<evidence type="ECO:0000313" key="4">
    <source>
        <dbReference type="EMBL" id="PSJ38385.1"/>
    </source>
</evidence>
<sequence>MRVALIGATGLVGAALGECLAATGDDLHRLQRREGGGAGQVHVADPGAWPEIVSRLRPDAAISTLGTTLKVAGSRAAFHAVDFDMVVDFARAARAAGATRMIAVSSVGADAGACAFYLRTKGEMEAALTALGFERLDILRPGLLRGDRRGDHRTGERIGAMLSPLLNLLLQGSLDRFRAIDAEVVAQAIAKLLALQGSGAHIHHNRKIRRLAAA</sequence>
<protein>
    <submittedName>
        <fullName evidence="4">NAD-dependent dehydratase</fullName>
    </submittedName>
</protein>
<dbReference type="PANTHER" id="PTHR14097">
    <property type="entry name" value="OXIDOREDUCTASE HTATIP2"/>
    <property type="match status" value="1"/>
</dbReference>
<evidence type="ECO:0000259" key="3">
    <source>
        <dbReference type="Pfam" id="PF01370"/>
    </source>
</evidence>
<comment type="subcellular location">
    <subcellularLocation>
        <location evidence="1">Membrane</location>
    </subcellularLocation>
</comment>
<feature type="domain" description="NAD-dependent epimerase/dehydratase" evidence="3">
    <location>
        <begin position="5"/>
        <end position="107"/>
    </location>
</feature>
<dbReference type="OrthoDB" id="9798632at2"/>
<dbReference type="Proteomes" id="UP000241167">
    <property type="component" value="Unassembled WGS sequence"/>
</dbReference>
<dbReference type="PANTHER" id="PTHR14097:SF7">
    <property type="entry name" value="OXIDOREDUCTASE HTATIP2"/>
    <property type="match status" value="1"/>
</dbReference>
<dbReference type="AlphaFoldDB" id="A0A2P7QK50"/>
<gene>
    <name evidence="4" type="ORF">C7I55_18235</name>
</gene>
<evidence type="ECO:0000313" key="5">
    <source>
        <dbReference type="Proteomes" id="UP000241167"/>
    </source>
</evidence>